<keyword evidence="2" id="KW-0472">Membrane</keyword>
<dbReference type="PANTHER" id="PTHR11199">
    <property type="entry name" value="STROMAL ANTIGEN"/>
    <property type="match status" value="1"/>
</dbReference>
<dbReference type="STRING" id="429701.A0A2G9I8H8"/>
<dbReference type="SUPFAM" id="SSF48371">
    <property type="entry name" value="ARM repeat"/>
    <property type="match status" value="1"/>
</dbReference>
<dbReference type="InterPro" id="IPR039662">
    <property type="entry name" value="Cohesin_Scc3/SA"/>
</dbReference>
<feature type="transmembrane region" description="Helical" evidence="2">
    <location>
        <begin position="860"/>
        <end position="877"/>
    </location>
</feature>
<comment type="caution">
    <text evidence="4">The sequence shown here is derived from an EMBL/GenBank/DDBJ whole genome shotgun (WGS) entry which is preliminary data.</text>
</comment>
<dbReference type="EMBL" id="NKXS01000153">
    <property type="protein sequence ID" value="PIN26059.1"/>
    <property type="molecule type" value="Genomic_DNA"/>
</dbReference>
<gene>
    <name evidence="4" type="ORF">CDL12_01195</name>
</gene>
<dbReference type="OrthoDB" id="498590at2759"/>
<dbReference type="AlphaFoldDB" id="A0A2G9I8H8"/>
<dbReference type="Pfam" id="PF24571">
    <property type="entry name" value="HEAT_SCC3-SA"/>
    <property type="match status" value="1"/>
</dbReference>
<protein>
    <submittedName>
        <fullName evidence="4">Sister chromatid cohesion complex Cohesin, subunit STAG/IRR1/SCC3</fullName>
    </submittedName>
</protein>
<name>A0A2G9I8H8_9LAMI</name>
<dbReference type="GO" id="GO:0008278">
    <property type="term" value="C:cohesin complex"/>
    <property type="evidence" value="ECO:0007669"/>
    <property type="project" value="TreeGrafter"/>
</dbReference>
<keyword evidence="2" id="KW-1133">Transmembrane helix</keyword>
<evidence type="ECO:0000313" key="5">
    <source>
        <dbReference type="Proteomes" id="UP000231279"/>
    </source>
</evidence>
<keyword evidence="2" id="KW-0812">Transmembrane</keyword>
<dbReference type="InterPro" id="IPR013721">
    <property type="entry name" value="STAG"/>
</dbReference>
<dbReference type="GO" id="GO:0005634">
    <property type="term" value="C:nucleus"/>
    <property type="evidence" value="ECO:0007669"/>
    <property type="project" value="TreeGrafter"/>
</dbReference>
<dbReference type="GO" id="GO:0007062">
    <property type="term" value="P:sister chromatid cohesion"/>
    <property type="evidence" value="ECO:0007669"/>
    <property type="project" value="UniProtKB-ARBA"/>
</dbReference>
<dbReference type="Pfam" id="PF21581">
    <property type="entry name" value="SCD"/>
    <property type="match status" value="1"/>
</dbReference>
<evidence type="ECO:0000313" key="4">
    <source>
        <dbReference type="EMBL" id="PIN26059.1"/>
    </source>
</evidence>
<reference evidence="5" key="1">
    <citation type="journal article" date="2018" name="Gigascience">
        <title>Genome assembly of the Pink Ipe (Handroanthus impetiginosus, Bignoniaceae), a highly valued, ecologically keystone Neotropical timber forest tree.</title>
        <authorList>
            <person name="Silva-Junior O.B."/>
            <person name="Grattapaglia D."/>
            <person name="Novaes E."/>
            <person name="Collevatti R.G."/>
        </authorList>
    </citation>
    <scope>NUCLEOTIDE SEQUENCE [LARGE SCALE GENOMIC DNA]</scope>
    <source>
        <strain evidence="5">cv. UFG-1</strain>
    </source>
</reference>
<feature type="region of interest" description="Disordered" evidence="1">
    <location>
        <begin position="1"/>
        <end position="67"/>
    </location>
</feature>
<keyword evidence="5" id="KW-1185">Reference proteome</keyword>
<dbReference type="InterPro" id="IPR056396">
    <property type="entry name" value="HEAT_SCC3-SA"/>
</dbReference>
<dbReference type="PROSITE" id="PS51425">
    <property type="entry name" value="SCD"/>
    <property type="match status" value="1"/>
</dbReference>
<dbReference type="PANTHER" id="PTHR11199:SF0">
    <property type="entry name" value="LD34181P-RELATED"/>
    <property type="match status" value="1"/>
</dbReference>
<sequence>MEDEPMVPEPATRRSKRARAQVRTTGFTRSDKIVDALEEEREESSDDFQEPRRKAKRNKAAEGASTSAAAARKAELSLIEVIKGEGKEIPDIVKRWVEHYERSPKSAMAELLTMLFEACGGKYHLQEQDIDEISVDDVVVALVNMARRGEVEDYQSSKRDFKNFKDNLLYFWDNLVSECQNGPLFDQSLFDRCLDYIIALSCTPPRSYRQIASLMGLQLVTSFINVAKMLGSQRETTQRQLNAEKKKNIEGPRVESLTKRLSMTHEKITTMEEMMRKIFTGLFVHRYRDIDPDIRMHCIESLGVWVLSYPSLFLQDLYLKYLGWTLNDKSAGVRKASVLALQNLYEVDDNVPSLNLFTERFYKRMLELADDIDISVSVCAIGLVKQLLRHQLVPDEELGSLYDLLIDDPPDVRHAIGGLVYDHLIAQKFNDSQSRSTGSDSDSSEVHISRMLQILKEFSADPILSSYVIDDVWDYMGAMKDWKCIIRMLLGDNPSAELDDVDATNLIRLFFASIRKAVGERIVPATDNRNPHHTKAQKEMFESNKRDITIAMMKTYPQLLRKFMSDKDKVAPLVEISVHMNLELYSLKRQEQNFKAILKLMREAFFKHGEKDALRSCVKAIKFCATESQGELQDFAQNQVKELEDELVAKLKSAIKDVVNGGDEYSLLVNLKRLYELQLSHKVPLESLYQDLVHILRSFRNIDDEVVAFLLLNMFLHVSWCLHSVLSSETVSEASLSSLVGKRDDLLEQLEYFLHDRFKLRGDGRLKNQLAYRVCGILADIWCLFKRTKFALTKLEILGYCPDESTVEKYWKMCEQLLKFSDDDDEEEEEGNREYVEETNADAVMFALAKLVATDAVPKVAIIFFIYSTICLFQFIFH</sequence>
<evidence type="ECO:0000256" key="1">
    <source>
        <dbReference type="SAM" id="MobiDB-lite"/>
    </source>
</evidence>
<dbReference type="InterPro" id="IPR016024">
    <property type="entry name" value="ARM-type_fold"/>
</dbReference>
<evidence type="ECO:0000259" key="3">
    <source>
        <dbReference type="PROSITE" id="PS51425"/>
    </source>
</evidence>
<feature type="domain" description="SCD" evidence="3">
    <location>
        <begin position="283"/>
        <end position="368"/>
    </location>
</feature>
<dbReference type="InterPro" id="IPR020839">
    <property type="entry name" value="SCD"/>
</dbReference>
<dbReference type="Pfam" id="PF08514">
    <property type="entry name" value="STAG"/>
    <property type="match status" value="1"/>
</dbReference>
<accession>A0A2G9I8H8</accession>
<dbReference type="GO" id="GO:0003682">
    <property type="term" value="F:chromatin binding"/>
    <property type="evidence" value="ECO:0007669"/>
    <property type="project" value="TreeGrafter"/>
</dbReference>
<feature type="compositionally biased region" description="Acidic residues" evidence="1">
    <location>
        <begin position="36"/>
        <end position="48"/>
    </location>
</feature>
<dbReference type="Proteomes" id="UP000231279">
    <property type="component" value="Unassembled WGS sequence"/>
</dbReference>
<dbReference type="InterPro" id="IPR011989">
    <property type="entry name" value="ARM-like"/>
</dbReference>
<evidence type="ECO:0000256" key="2">
    <source>
        <dbReference type="SAM" id="Phobius"/>
    </source>
</evidence>
<dbReference type="Gene3D" id="1.25.10.10">
    <property type="entry name" value="Leucine-rich Repeat Variant"/>
    <property type="match status" value="1"/>
</dbReference>
<organism evidence="4 5">
    <name type="scientific">Handroanthus impetiginosus</name>
    <dbReference type="NCBI Taxonomy" id="429701"/>
    <lineage>
        <taxon>Eukaryota</taxon>
        <taxon>Viridiplantae</taxon>
        <taxon>Streptophyta</taxon>
        <taxon>Embryophyta</taxon>
        <taxon>Tracheophyta</taxon>
        <taxon>Spermatophyta</taxon>
        <taxon>Magnoliopsida</taxon>
        <taxon>eudicotyledons</taxon>
        <taxon>Gunneridae</taxon>
        <taxon>Pentapetalae</taxon>
        <taxon>asterids</taxon>
        <taxon>lamiids</taxon>
        <taxon>Lamiales</taxon>
        <taxon>Bignoniaceae</taxon>
        <taxon>Crescentiina</taxon>
        <taxon>Tabebuia alliance</taxon>
        <taxon>Handroanthus</taxon>
    </lineage>
</organism>
<dbReference type="FunFam" id="1.25.10.10:FF:001547">
    <property type="entry name" value="Uncharacterized protein"/>
    <property type="match status" value="1"/>
</dbReference>
<dbReference type="GO" id="GO:0000785">
    <property type="term" value="C:chromatin"/>
    <property type="evidence" value="ECO:0007669"/>
    <property type="project" value="TreeGrafter"/>
</dbReference>
<proteinExistence type="predicted"/>